<feature type="compositionally biased region" description="Low complexity" evidence="1">
    <location>
        <begin position="24"/>
        <end position="35"/>
    </location>
</feature>
<evidence type="ECO:0000313" key="3">
    <source>
        <dbReference type="Proteomes" id="UP000322634"/>
    </source>
</evidence>
<evidence type="ECO:0000256" key="1">
    <source>
        <dbReference type="SAM" id="MobiDB-lite"/>
    </source>
</evidence>
<evidence type="ECO:0000313" key="2">
    <source>
        <dbReference type="EMBL" id="TYC13701.1"/>
    </source>
</evidence>
<comment type="caution">
    <text evidence="2">The sequence shown here is derived from an EMBL/GenBank/DDBJ whole genome shotgun (WGS) entry which is preliminary data.</text>
</comment>
<protein>
    <submittedName>
        <fullName evidence="2">Uncharacterized protein</fullName>
    </submittedName>
</protein>
<reference evidence="2 3" key="1">
    <citation type="submission" date="2019-08" db="EMBL/GenBank/DDBJ databases">
        <title>Actinomadura sp. nov. CYP1-5 isolated from mountain soil.</title>
        <authorList>
            <person name="Songsumanus A."/>
            <person name="Kuncharoen N."/>
            <person name="Kudo T."/>
            <person name="Yuki M."/>
            <person name="Igarashi Y."/>
            <person name="Tanasupawat S."/>
        </authorList>
    </citation>
    <scope>NUCLEOTIDE SEQUENCE [LARGE SCALE GENOMIC DNA]</scope>
    <source>
        <strain evidence="2 3">GKU157</strain>
    </source>
</reference>
<proteinExistence type="predicted"/>
<name>A0A5D0U4Z2_9ACTN</name>
<dbReference type="Proteomes" id="UP000322634">
    <property type="component" value="Unassembled WGS sequence"/>
</dbReference>
<sequence length="143" mass="13812">MSFGAVCTTGTGNSVAARARRTRSAVVVGAAWSGAGPPGAGTKPCASSGVSPSGGGGRTGPPPPELPPVPPPPPPPEPGTRMTTLQVPPVPVLWQGAACAGTAVDKGMANAVAVMVAAAARRRKRGCGGIACPSLPVVSMDGP</sequence>
<dbReference type="EMBL" id="VSFF01000007">
    <property type="protein sequence ID" value="TYC13701.1"/>
    <property type="molecule type" value="Genomic_DNA"/>
</dbReference>
<organism evidence="2 3">
    <name type="scientific">Actinomadura syzygii</name>
    <dbReference type="NCBI Taxonomy" id="1427538"/>
    <lineage>
        <taxon>Bacteria</taxon>
        <taxon>Bacillati</taxon>
        <taxon>Actinomycetota</taxon>
        <taxon>Actinomycetes</taxon>
        <taxon>Streptosporangiales</taxon>
        <taxon>Thermomonosporaceae</taxon>
        <taxon>Actinomadura</taxon>
    </lineage>
</organism>
<dbReference type="AlphaFoldDB" id="A0A5D0U4Z2"/>
<feature type="region of interest" description="Disordered" evidence="1">
    <location>
        <begin position="1"/>
        <end position="84"/>
    </location>
</feature>
<accession>A0A5D0U4Z2</accession>
<keyword evidence="3" id="KW-1185">Reference proteome</keyword>
<gene>
    <name evidence="2" type="ORF">FXF65_18665</name>
</gene>
<feature type="compositionally biased region" description="Pro residues" evidence="1">
    <location>
        <begin position="60"/>
        <end position="78"/>
    </location>
</feature>